<evidence type="ECO:0000313" key="2">
    <source>
        <dbReference type="EMBL" id="PKK89113.1"/>
    </source>
</evidence>
<dbReference type="EMBL" id="PGXC01000025">
    <property type="protein sequence ID" value="PKK89113.1"/>
    <property type="molecule type" value="Genomic_DNA"/>
</dbReference>
<protein>
    <recommendedName>
        <fullName evidence="4">Glycosyl transferase family 28 C-terminal domain-containing protein</fullName>
    </recommendedName>
</protein>
<sequence length="395" mass="42856">MTSSDHSIEIAMIFHWGVNAGFGHGRRCSILSGALRRLGCRVAAVSSFTPPLPKSLASSFDELIQTCDFTADSIASCLENRPFSAVILDGYNFDEDIQKTVLEMGFQLIRIDDPPLKTNLAPLLLLPATNRLFSPPQFPEGSIDSPEIIDFPQCCLAETDTAIIGKMENENSENNNREERNSVARNSEIKIRGKKNRGKKILVSLGSASPVKILADLARGFLKASVEGYDLIIVPGPLSDYNSDPKTLCGTTVSENLSDLPEFDESAGRVFIIPQTQNLAALMRSCDLMISSAGVTLQEALLMAIPVLSGITADNQKGIHDYLMSKNAVTPCHCSGNLDEMYLEAWAELFSHLPGCEVQNKLHDASKRGAALLENSGPQGTATKIIAHISENCKM</sequence>
<name>A0A2N1PL82_9BACT</name>
<evidence type="ECO:0008006" key="4">
    <source>
        <dbReference type="Google" id="ProtNLM"/>
    </source>
</evidence>
<organism evidence="2 3">
    <name type="scientific">Candidatus Wallbacteria bacterium HGW-Wallbacteria-1</name>
    <dbReference type="NCBI Taxonomy" id="2013854"/>
    <lineage>
        <taxon>Bacteria</taxon>
        <taxon>Candidatus Walliibacteriota</taxon>
    </lineage>
</organism>
<gene>
    <name evidence="2" type="ORF">CVV64_15925</name>
</gene>
<evidence type="ECO:0000256" key="1">
    <source>
        <dbReference type="SAM" id="MobiDB-lite"/>
    </source>
</evidence>
<dbReference type="AlphaFoldDB" id="A0A2N1PL82"/>
<feature type="region of interest" description="Disordered" evidence="1">
    <location>
        <begin position="167"/>
        <end position="189"/>
    </location>
</feature>
<feature type="compositionally biased region" description="Basic and acidic residues" evidence="1">
    <location>
        <begin position="175"/>
        <end position="189"/>
    </location>
</feature>
<dbReference type="Gene3D" id="3.40.50.2000">
    <property type="entry name" value="Glycogen Phosphorylase B"/>
    <property type="match status" value="1"/>
</dbReference>
<dbReference type="SUPFAM" id="SSF53756">
    <property type="entry name" value="UDP-Glycosyltransferase/glycogen phosphorylase"/>
    <property type="match status" value="1"/>
</dbReference>
<accession>A0A2N1PL82</accession>
<reference evidence="2 3" key="1">
    <citation type="journal article" date="2017" name="ISME J.">
        <title>Potential for microbial H2 and metal transformations associated with novel bacteria and archaea in deep terrestrial subsurface sediments.</title>
        <authorList>
            <person name="Hernsdorf A.W."/>
            <person name="Amano Y."/>
            <person name="Miyakawa K."/>
            <person name="Ise K."/>
            <person name="Suzuki Y."/>
            <person name="Anantharaman K."/>
            <person name="Probst A."/>
            <person name="Burstein D."/>
            <person name="Thomas B.C."/>
            <person name="Banfield J.F."/>
        </authorList>
    </citation>
    <scope>NUCLEOTIDE SEQUENCE [LARGE SCALE GENOMIC DNA]</scope>
    <source>
        <strain evidence="2">HGW-Wallbacteria-1</strain>
    </source>
</reference>
<comment type="caution">
    <text evidence="2">The sequence shown here is derived from an EMBL/GenBank/DDBJ whole genome shotgun (WGS) entry which is preliminary data.</text>
</comment>
<proteinExistence type="predicted"/>
<evidence type="ECO:0000313" key="3">
    <source>
        <dbReference type="Proteomes" id="UP000233256"/>
    </source>
</evidence>
<dbReference type="Proteomes" id="UP000233256">
    <property type="component" value="Unassembled WGS sequence"/>
</dbReference>
<dbReference type="Gene3D" id="3.40.50.11190">
    <property type="match status" value="1"/>
</dbReference>